<dbReference type="STRING" id="1229521.D791_03266"/>
<dbReference type="Proteomes" id="UP000019464">
    <property type="component" value="Unassembled WGS sequence"/>
</dbReference>
<dbReference type="SUPFAM" id="SSF81301">
    <property type="entry name" value="Nucleotidyltransferase"/>
    <property type="match status" value="1"/>
</dbReference>
<dbReference type="PATRIC" id="fig|1229521.3.peg.3299"/>
<gene>
    <name evidence="2" type="ORF">D791_03266</name>
</gene>
<dbReference type="Pfam" id="PF01909">
    <property type="entry name" value="NTP_transf_2"/>
    <property type="match status" value="1"/>
</dbReference>
<dbReference type="RefSeq" id="WP_051514587.1">
    <property type="nucleotide sequence ID" value="NZ_AONB01000020.1"/>
</dbReference>
<dbReference type="AlphaFoldDB" id="W9UYH6"/>
<dbReference type="InterPro" id="IPR043519">
    <property type="entry name" value="NT_sf"/>
</dbReference>
<comment type="caution">
    <text evidence="2">The sequence shown here is derived from an EMBL/GenBank/DDBJ whole genome shotgun (WGS) entry which is preliminary data.</text>
</comment>
<evidence type="ECO:0000313" key="2">
    <source>
        <dbReference type="EMBL" id="EXJ09771.1"/>
    </source>
</evidence>
<organism evidence="2 3">
    <name type="scientific">Nitrincola nitratireducens</name>
    <dbReference type="NCBI Taxonomy" id="1229521"/>
    <lineage>
        <taxon>Bacteria</taxon>
        <taxon>Pseudomonadati</taxon>
        <taxon>Pseudomonadota</taxon>
        <taxon>Gammaproteobacteria</taxon>
        <taxon>Oceanospirillales</taxon>
        <taxon>Oceanospirillaceae</taxon>
        <taxon>Nitrincola</taxon>
    </lineage>
</organism>
<sequence>MNETNDSNISISPREHAIVRDILKKYIAQYDVWAFGSRVKGPHKPYSDLDLVVMSNQPLEIGVYSDLVDAFTESDLPWKVDIVDWSTTSATFRDIILQRRCLIQKGNEPISKVDLK</sequence>
<keyword evidence="3" id="KW-1185">Reference proteome</keyword>
<evidence type="ECO:0000259" key="1">
    <source>
        <dbReference type="Pfam" id="PF01909"/>
    </source>
</evidence>
<evidence type="ECO:0000313" key="3">
    <source>
        <dbReference type="Proteomes" id="UP000019464"/>
    </source>
</evidence>
<reference evidence="3" key="1">
    <citation type="submission" date="2012-11" db="EMBL/GenBank/DDBJ databases">
        <authorList>
            <person name="Singh A."/>
            <person name="Pinnaka A.K."/>
            <person name="Vaidya B."/>
        </authorList>
    </citation>
    <scope>NUCLEOTIDE SEQUENCE [LARGE SCALE GENOMIC DNA]</scope>
    <source>
        <strain evidence="3">AK23</strain>
    </source>
</reference>
<accession>W9UYH6</accession>
<dbReference type="CDD" id="cd05403">
    <property type="entry name" value="NT_KNTase_like"/>
    <property type="match status" value="1"/>
</dbReference>
<name>W9UYH6_9GAMM</name>
<dbReference type="GO" id="GO:0016779">
    <property type="term" value="F:nucleotidyltransferase activity"/>
    <property type="evidence" value="ECO:0007669"/>
    <property type="project" value="InterPro"/>
</dbReference>
<dbReference type="OrthoDB" id="9808659at2"/>
<protein>
    <recommendedName>
        <fullName evidence="1">Polymerase nucleotidyl transferase domain-containing protein</fullName>
    </recommendedName>
</protein>
<feature type="domain" description="Polymerase nucleotidyl transferase" evidence="1">
    <location>
        <begin position="19"/>
        <end position="96"/>
    </location>
</feature>
<dbReference type="InterPro" id="IPR002934">
    <property type="entry name" value="Polymerase_NTP_transf_dom"/>
</dbReference>
<dbReference type="Gene3D" id="3.30.460.10">
    <property type="entry name" value="Beta Polymerase, domain 2"/>
    <property type="match status" value="1"/>
</dbReference>
<proteinExistence type="predicted"/>
<dbReference type="EMBL" id="AONB01000020">
    <property type="protein sequence ID" value="EXJ09771.1"/>
    <property type="molecule type" value="Genomic_DNA"/>
</dbReference>
<reference evidence="2 3" key="2">
    <citation type="journal article" date="2015" name="Syst. Appl. Microbiol.">
        <title>Nitrincola nitratireducens sp. nov. isolated from a haloalkaline crater lake.</title>
        <authorList>
            <person name="Singh A."/>
            <person name="Vaidya B."/>
            <person name="Tanuku N.R."/>
            <person name="Pinnaka A.K."/>
        </authorList>
    </citation>
    <scope>NUCLEOTIDE SEQUENCE [LARGE SCALE GENOMIC DNA]</scope>
    <source>
        <strain evidence="2 3">AK23</strain>
    </source>
</reference>